<evidence type="ECO:0000313" key="2">
    <source>
        <dbReference type="EMBL" id="CAP28286.1"/>
    </source>
</evidence>
<name>A8X6M5_CAEBR</name>
<feature type="compositionally biased region" description="Basic and acidic residues" evidence="1">
    <location>
        <begin position="660"/>
        <end position="690"/>
    </location>
</feature>
<feature type="compositionally biased region" description="Basic and acidic residues" evidence="1">
    <location>
        <begin position="580"/>
        <end position="610"/>
    </location>
</feature>
<dbReference type="PANTHER" id="PTHR21504:SF5">
    <property type="entry name" value="PROTEIN CBG08470"/>
    <property type="match status" value="1"/>
</dbReference>
<feature type="region of interest" description="Disordered" evidence="1">
    <location>
        <begin position="792"/>
        <end position="892"/>
    </location>
</feature>
<dbReference type="WormBase" id="CBG08470">
    <property type="protein sequence ID" value="CBP16279"/>
    <property type="gene ID" value="WBGene00030253"/>
</dbReference>
<dbReference type="GeneID" id="8582414"/>
<feature type="compositionally biased region" description="Acidic residues" evidence="1">
    <location>
        <begin position="622"/>
        <end position="659"/>
    </location>
</feature>
<sequence length="892" mass="101769">MTARPEYATQFDKDLNCDVVLMRTSPTEEYQKYVFDTKLVNFVPAPQVVRVSDLYTYHEKLCDRHKAVAFSQTRWTRNLKHGRTFKYARDESTGKLRRVQCTCCRFEDYDPHSGIHYTMNILDECNPNDLVDMDTANFLWLRPFYSDICSETNEVVVFMLKYPETKKLAAYSFNPETQYFLESDCECKKCTEINHTYNMFSHGSQGIGYQRTHRDRNFLPLLPLAITKDYKYSREGVMEYFSDENGYIGKYKYDSDRDFYALVELLDVRVHSNMQDMEPRPELLLDDDLRLFYIEHCREMKRDFYFGFHRKDKKPQQYTFNEVTLQFDLFKCSDCHFDQKKAQLYLEDKPALASTCKLTGRDITVSYGTNGVPAKTIRGWDSGSVEIKMGKAPIRNLLHYEKDQLIAHFFSIRTYKNLLQFSEIDGTEQWNASGQEMDALIGMDGQVKLRKVVQPPEESQEEDGTDKLDEMLQSLISEQDLEESPLDRLFNTYKQHSNRVSRGLAEMKERPNEPEISIWKLYLQLGGFDESKQSGSGNGSDGIEEEAEVASDKDNDSDESSDESSEDDVDSDDVSDEASTDEHKANRERIFHSDIWEQYRKSRCYDERAGSKQSGSGNGSDGIEEEDEVASDEGNDSDESSDESSEDDVDSDDVSDEASTDEHKADRERIFHSDIWEQYRKSRCYDERAGSKQSGSGNGSDGIEEEDEVASDEGNDSDESSDESSEDDVDSGEVSDEASTDEHKANRENRDGPDDSETSIWKLYLQGGFDEPKQSNDSDAIEEIWDLLRKNGYSDEPAGSRQSGLENCADGIEEEDEVASDKGDVADEISDENAEDDVDSGEVSDEASPDDDDDKESTNTEDSYSDMSDADPENDEIGGPPESVIGRILGFF</sequence>
<feature type="compositionally biased region" description="Acidic residues" evidence="1">
    <location>
        <begin position="542"/>
        <end position="579"/>
    </location>
</feature>
<dbReference type="InParanoid" id="A8X6M5"/>
<dbReference type="GO" id="GO:0005737">
    <property type="term" value="C:cytoplasm"/>
    <property type="evidence" value="ECO:0000318"/>
    <property type="project" value="GO_Central"/>
</dbReference>
<dbReference type="FunCoup" id="A8X6M5">
    <property type="interactions" value="136"/>
</dbReference>
<reference evidence="2 3" key="1">
    <citation type="journal article" date="2003" name="PLoS Biol.">
        <title>The genome sequence of Caenorhabditis briggsae: a platform for comparative genomics.</title>
        <authorList>
            <person name="Stein L.D."/>
            <person name="Bao Z."/>
            <person name="Blasiar D."/>
            <person name="Blumenthal T."/>
            <person name="Brent M.R."/>
            <person name="Chen N."/>
            <person name="Chinwalla A."/>
            <person name="Clarke L."/>
            <person name="Clee C."/>
            <person name="Coghlan A."/>
            <person name="Coulson A."/>
            <person name="D'Eustachio P."/>
            <person name="Fitch D.H."/>
            <person name="Fulton L.A."/>
            <person name="Fulton R.E."/>
            <person name="Griffiths-Jones S."/>
            <person name="Harris T.W."/>
            <person name="Hillier L.W."/>
            <person name="Kamath R."/>
            <person name="Kuwabara P.E."/>
            <person name="Mardis E.R."/>
            <person name="Marra M.A."/>
            <person name="Miner T.L."/>
            <person name="Minx P."/>
            <person name="Mullikin J.C."/>
            <person name="Plumb R.W."/>
            <person name="Rogers J."/>
            <person name="Schein J.E."/>
            <person name="Sohrmann M."/>
            <person name="Spieth J."/>
            <person name="Stajich J.E."/>
            <person name="Wei C."/>
            <person name="Willey D."/>
            <person name="Wilson R.K."/>
            <person name="Durbin R."/>
            <person name="Waterston R.H."/>
        </authorList>
    </citation>
    <scope>NUCLEOTIDE SEQUENCE [LARGE SCALE GENOMIC DNA]</scope>
    <source>
        <strain evidence="2 3">AF16</strain>
    </source>
</reference>
<dbReference type="Proteomes" id="UP000008549">
    <property type="component" value="Unassembled WGS sequence"/>
</dbReference>
<feature type="compositionally biased region" description="Acidic residues" evidence="1">
    <location>
        <begin position="826"/>
        <end position="855"/>
    </location>
</feature>
<evidence type="ECO:0000313" key="3">
    <source>
        <dbReference type="Proteomes" id="UP000008549"/>
    </source>
</evidence>
<reference evidence="2 3" key="2">
    <citation type="journal article" date="2011" name="PLoS Genet.">
        <title>Caenorhabditis briggsae recombinant inbred line genotypes reveal inter-strain incompatibility and the evolution of recombination.</title>
        <authorList>
            <person name="Ross J.A."/>
            <person name="Koboldt D.C."/>
            <person name="Staisch J.E."/>
            <person name="Chamberlin H.M."/>
            <person name="Gupta B.P."/>
            <person name="Miller R.D."/>
            <person name="Baird S.E."/>
            <person name="Haag E.S."/>
        </authorList>
    </citation>
    <scope>NUCLEOTIDE SEQUENCE [LARGE SCALE GENOMIC DNA]</scope>
    <source>
        <strain evidence="2 3">AF16</strain>
    </source>
</reference>
<dbReference type="PANTHER" id="PTHR21504">
    <property type="entry name" value="IG-LIKE DOMAIN-CONTAINING PROTEIN-RELATED-RELATED"/>
    <property type="match status" value="1"/>
</dbReference>
<dbReference type="RefSeq" id="XP_002640419.1">
    <property type="nucleotide sequence ID" value="XM_002640373.1"/>
</dbReference>
<dbReference type="InterPro" id="IPR039908">
    <property type="entry name" value="Sepa-1"/>
</dbReference>
<dbReference type="KEGG" id="cbr:CBG_08470"/>
<accession>A8X6M5</accession>
<feature type="compositionally biased region" description="Acidic residues" evidence="1">
    <location>
        <begin position="702"/>
        <end position="739"/>
    </location>
</feature>
<dbReference type="HOGENOM" id="CLU_323957_0_0_1"/>
<protein>
    <submittedName>
        <fullName evidence="2">Protein CBG08470</fullName>
    </submittedName>
</protein>
<dbReference type="CTD" id="8582414"/>
<feature type="region of interest" description="Disordered" evidence="1">
    <location>
        <begin position="530"/>
        <end position="763"/>
    </location>
</feature>
<keyword evidence="3" id="KW-1185">Reference proteome</keyword>
<dbReference type="GO" id="GO:0006914">
    <property type="term" value="P:autophagy"/>
    <property type="evidence" value="ECO:0007669"/>
    <property type="project" value="InterPro"/>
</dbReference>
<dbReference type="EMBL" id="HE601507">
    <property type="protein sequence ID" value="CAP28286.1"/>
    <property type="molecule type" value="Genomic_DNA"/>
</dbReference>
<dbReference type="STRING" id="6238.A8X6M5"/>
<feature type="compositionally biased region" description="Basic and acidic residues" evidence="1">
    <location>
        <begin position="740"/>
        <end position="753"/>
    </location>
</feature>
<evidence type="ECO:0000256" key="1">
    <source>
        <dbReference type="SAM" id="MobiDB-lite"/>
    </source>
</evidence>
<evidence type="ECO:0000313" key="4">
    <source>
        <dbReference type="WormBase" id="CBG08470"/>
    </source>
</evidence>
<dbReference type="AlphaFoldDB" id="A8X6M5"/>
<dbReference type="eggNOG" id="ENOG502TCVF">
    <property type="taxonomic scope" value="Eukaryota"/>
</dbReference>
<organism evidence="2 3">
    <name type="scientific">Caenorhabditis briggsae</name>
    <dbReference type="NCBI Taxonomy" id="6238"/>
    <lineage>
        <taxon>Eukaryota</taxon>
        <taxon>Metazoa</taxon>
        <taxon>Ecdysozoa</taxon>
        <taxon>Nematoda</taxon>
        <taxon>Chromadorea</taxon>
        <taxon>Rhabditida</taxon>
        <taxon>Rhabditina</taxon>
        <taxon>Rhabditomorpha</taxon>
        <taxon>Rhabditoidea</taxon>
        <taxon>Rhabditidae</taxon>
        <taxon>Peloderinae</taxon>
        <taxon>Caenorhabditis</taxon>
    </lineage>
</organism>
<proteinExistence type="predicted"/>
<gene>
    <name evidence="2 4" type="ORF">CBG08470</name>
    <name evidence="2" type="ORF">CBG_08470</name>
</gene>